<dbReference type="Pfam" id="PF11720">
    <property type="entry name" value="Inhibitor_I78"/>
    <property type="match status" value="1"/>
</dbReference>
<dbReference type="InterPro" id="IPR021719">
    <property type="entry name" value="Prot_inh_I78"/>
</dbReference>
<evidence type="ECO:0008006" key="3">
    <source>
        <dbReference type="Google" id="ProtNLM"/>
    </source>
</evidence>
<dbReference type="Proteomes" id="UP000016569">
    <property type="component" value="Unassembled WGS sequence"/>
</dbReference>
<sequence>MVDYAAATQPIGTRMPQMDGDLCRAAELQSLVGQPRTEIPVPVDVINRRVACTTCPITEDYSPYRLNIFFDQETGIVEEVRCG</sequence>
<dbReference type="AlphaFoldDB" id="A0A8E0KLH3"/>
<accession>A0A8E0KLH3</accession>
<dbReference type="Gene3D" id="3.30.10.10">
    <property type="entry name" value="Trypsin Inhibitor V, subunit A"/>
    <property type="match status" value="1"/>
</dbReference>
<evidence type="ECO:0000313" key="1">
    <source>
        <dbReference type="EMBL" id="GAD57892.1"/>
    </source>
</evidence>
<organism evidence="1 2">
    <name type="scientific">Brevundimonas abyssalis TAR-001</name>
    <dbReference type="NCBI Taxonomy" id="1391729"/>
    <lineage>
        <taxon>Bacteria</taxon>
        <taxon>Pseudomonadati</taxon>
        <taxon>Pseudomonadota</taxon>
        <taxon>Alphaproteobacteria</taxon>
        <taxon>Caulobacterales</taxon>
        <taxon>Caulobacteraceae</taxon>
        <taxon>Brevundimonas</taxon>
    </lineage>
</organism>
<evidence type="ECO:0000313" key="2">
    <source>
        <dbReference type="Proteomes" id="UP000016569"/>
    </source>
</evidence>
<keyword evidence="2" id="KW-1185">Reference proteome</keyword>
<proteinExistence type="predicted"/>
<dbReference type="EMBL" id="BATC01000002">
    <property type="protein sequence ID" value="GAD57892.1"/>
    <property type="molecule type" value="Genomic_DNA"/>
</dbReference>
<comment type="caution">
    <text evidence="1">The sequence shown here is derived from an EMBL/GenBank/DDBJ whole genome shotgun (WGS) entry which is preliminary data.</text>
</comment>
<protein>
    <recommendedName>
        <fullName evidence="3">Peptidase inhibitor I78 family protein</fullName>
    </recommendedName>
</protein>
<reference evidence="2" key="1">
    <citation type="journal article" date="2013" name="Genome Announc.">
        <title>Draft Genome Sequence of the Dimorphic Prosthecate Bacterium Brevundimonas abyssalis TAR-001T.</title>
        <authorList>
            <person name="Tsubouchi T."/>
            <person name="Nishi S."/>
            <person name="Usui K."/>
            <person name="Shimane Y."/>
            <person name="Takaki Y."/>
            <person name="Maruyama T."/>
            <person name="Hatada Y."/>
        </authorList>
    </citation>
    <scope>NUCLEOTIDE SEQUENCE [LARGE SCALE GENOMIC DNA]</scope>
    <source>
        <strain evidence="2">TAR-001</strain>
    </source>
</reference>
<gene>
    <name evidence="1" type="ORF">MBEBAB_0142</name>
</gene>
<name>A0A8E0KLH3_9CAUL</name>